<sequence>MEIVFAIIFGVLSALGVSTYVKHIQSKKLAQTQSVVLLDKIKKVCKIISVEGDFAEIYHYENVKERFLKLVSSRKKALVIIDAKAHVGFDLSKIQINANAETKLVTLKHFPQPEILSIETNLKYYDKRDGMFNKFQANDLTTLHNEAKLHIREKVPQSGLFQIAQKEALDSILLIEGIVETIGWKLDYSALEIEENSVKELKND</sequence>
<dbReference type="KEGG" id="lvn:BWR22_02955"/>
<reference evidence="1 2" key="1">
    <citation type="submission" date="2017-01" db="EMBL/GenBank/DDBJ databases">
        <title>Complete genome of Lacinutrix venerupis DOK2-8 isolated from seawater in Dokdo.</title>
        <authorList>
            <person name="Chi W.-J."/>
            <person name="Kim J.H."/>
        </authorList>
    </citation>
    <scope>NUCLEOTIDE SEQUENCE [LARGE SCALE GENOMIC DNA]</scope>
    <source>
        <strain evidence="1 2">DOK2-8</strain>
    </source>
</reference>
<dbReference type="Pfam" id="PF14014">
    <property type="entry name" value="DUF4230"/>
    <property type="match status" value="1"/>
</dbReference>
<evidence type="ECO:0008006" key="3">
    <source>
        <dbReference type="Google" id="ProtNLM"/>
    </source>
</evidence>
<gene>
    <name evidence="1" type="ORF">BWR22_02955</name>
</gene>
<evidence type="ECO:0000313" key="2">
    <source>
        <dbReference type="Proteomes" id="UP000187506"/>
    </source>
</evidence>
<dbReference type="InterPro" id="IPR025324">
    <property type="entry name" value="DUF4230"/>
</dbReference>
<dbReference type="EMBL" id="CP019352">
    <property type="protein sequence ID" value="APX99309.1"/>
    <property type="molecule type" value="Genomic_DNA"/>
</dbReference>
<accession>A0AAC9LJ88</accession>
<keyword evidence="2" id="KW-1185">Reference proteome</keyword>
<proteinExistence type="predicted"/>
<organism evidence="1 2">
    <name type="scientific">Lacinutrix venerupis</name>
    <dbReference type="NCBI Taxonomy" id="1486034"/>
    <lineage>
        <taxon>Bacteria</taxon>
        <taxon>Pseudomonadati</taxon>
        <taxon>Bacteroidota</taxon>
        <taxon>Flavobacteriia</taxon>
        <taxon>Flavobacteriales</taxon>
        <taxon>Flavobacteriaceae</taxon>
        <taxon>Lacinutrix</taxon>
    </lineage>
</organism>
<name>A0AAC9LJ88_9FLAO</name>
<evidence type="ECO:0000313" key="1">
    <source>
        <dbReference type="EMBL" id="APX99309.1"/>
    </source>
</evidence>
<dbReference type="AlphaFoldDB" id="A0AAC9LJ88"/>
<dbReference type="Proteomes" id="UP000187506">
    <property type="component" value="Chromosome"/>
</dbReference>
<dbReference type="RefSeq" id="WP_076731948.1">
    <property type="nucleotide sequence ID" value="NZ_CP019352.1"/>
</dbReference>
<protein>
    <recommendedName>
        <fullName evidence="3">DUF4230 domain-containing protein</fullName>
    </recommendedName>
</protein>